<proteinExistence type="predicted"/>
<accession>A0ABS9M719</accession>
<evidence type="ECO:0000313" key="3">
    <source>
        <dbReference type="Proteomes" id="UP001200313"/>
    </source>
</evidence>
<feature type="coiled-coil region" evidence="1">
    <location>
        <begin position="338"/>
        <end position="427"/>
    </location>
</feature>
<gene>
    <name evidence="2" type="ORF">L0P79_04475</name>
</gene>
<dbReference type="EMBL" id="JAKNJB010000006">
    <property type="protein sequence ID" value="MCG4526330.1"/>
    <property type="molecule type" value="Genomic_DNA"/>
</dbReference>
<organism evidence="2 3">
    <name type="scientific">Intestinimonas massiliensis</name>
    <name type="common">ex Afouda et al. 2020</name>
    <dbReference type="NCBI Taxonomy" id="1673721"/>
    <lineage>
        <taxon>Bacteria</taxon>
        <taxon>Bacillati</taxon>
        <taxon>Bacillota</taxon>
        <taxon>Clostridia</taxon>
        <taxon>Eubacteriales</taxon>
        <taxon>Intestinimonas</taxon>
    </lineage>
</organism>
<name>A0ABS9M719_9FIRM</name>
<comment type="caution">
    <text evidence="2">The sequence shown here is derived from an EMBL/GenBank/DDBJ whole genome shotgun (WGS) entry which is preliminary data.</text>
</comment>
<sequence length="557" mass="63510">MTKQEIMIDYADFLATVLEGKGPETLPLEGPLIDAYLYSSVLAYLRPDWFQSEKFEPAFADLCSQLSAYREKAGRDAFFSSIAKSSKIVVESGTCKSFDVGEIRCCDELNRGVIPPQDIGLHISKETKDRKFVMRTMSKFLRWAFPKPKEAPMVLSTPKIKPAVAPLQERISSMLDSVVQYPGLSAAGILPMRELPFQQLNTGEKRDFMYEMWRYITILMPETPYSDAILPENMRWSYMEEENFREVDIDSLFARDATCLNPEPMVCYLCRPEFRRLLSTIFYVRSSQLPVTPLYSRNSEDRSRYFTLHDTVLAPIMEGMDEEIQFQVNIAGNALMGREKMKIQMDKAEAENMALQAQLNEMSKRTAAPELEQELSKLKEELVAVRQKYEVDLERTKADLSKLQEKNKQLSENLKASQASYNEINEQYINLLWEDGVFLDEDDLREQDAPPAPSGVRERIGDEAYEKLAGKRLVVVGGHANTQRVLRELFPNWRFFAVDEKLTDSMTAVDAVAILARYTSHKNVEQARAAVKSADIPMLTISYNGPTSICQAIAKMI</sequence>
<reference evidence="2 3" key="1">
    <citation type="submission" date="2022-01" db="EMBL/GenBank/DDBJ databases">
        <title>Collection of gut derived symbiotic bacterial strains cultured from healthy donors.</title>
        <authorList>
            <person name="Lin H."/>
            <person name="Kohout C."/>
            <person name="Waligurski E."/>
            <person name="Pamer E.G."/>
        </authorList>
    </citation>
    <scope>NUCLEOTIDE SEQUENCE [LARGE SCALE GENOMIC DNA]</scope>
    <source>
        <strain evidence="2 3">DFI.3.7</strain>
    </source>
</reference>
<evidence type="ECO:0008006" key="4">
    <source>
        <dbReference type="Google" id="ProtNLM"/>
    </source>
</evidence>
<protein>
    <recommendedName>
        <fullName evidence="4">DUF2325 domain-containing protein</fullName>
    </recommendedName>
</protein>
<dbReference type="Proteomes" id="UP001200313">
    <property type="component" value="Unassembled WGS sequence"/>
</dbReference>
<dbReference type="RefSeq" id="WP_177694385.1">
    <property type="nucleotide sequence ID" value="NZ_JAKNJB010000006.1"/>
</dbReference>
<keyword evidence="1" id="KW-0175">Coiled coil</keyword>
<keyword evidence="3" id="KW-1185">Reference proteome</keyword>
<evidence type="ECO:0000256" key="1">
    <source>
        <dbReference type="SAM" id="Coils"/>
    </source>
</evidence>
<evidence type="ECO:0000313" key="2">
    <source>
        <dbReference type="EMBL" id="MCG4526330.1"/>
    </source>
</evidence>